<keyword evidence="1" id="KW-0812">Transmembrane</keyword>
<dbReference type="Proteomes" id="UP000095094">
    <property type="component" value="Unassembled WGS sequence"/>
</dbReference>
<keyword evidence="1" id="KW-1133">Transmembrane helix</keyword>
<feature type="transmembrane region" description="Helical" evidence="1">
    <location>
        <begin position="213"/>
        <end position="237"/>
    </location>
</feature>
<feature type="transmembrane region" description="Helical" evidence="1">
    <location>
        <begin position="86"/>
        <end position="104"/>
    </location>
</feature>
<evidence type="ECO:0008006" key="4">
    <source>
        <dbReference type="Google" id="ProtNLM"/>
    </source>
</evidence>
<sequence>MNKRMEVIEKEKIFVWGIVSVILLMAFSKNSPIYLTNNWVDANAFMTMGKGMMQGLVPYKDLFEQKGPLLYLIYGLSSLINSKEFTGIYIVECIGMTINLVFCFKILKLYLSEKSSFLLTLFFPVLLLNDQFFRQGGSAEELSIPLLMLLLYSVMKTIKISSESLHFSKWIYLWQGLSVSMIFFIKFTLLGPWVGFYLFIFIYLIVKKETKELATLIVYSAIGLFIGILPWLSYFLLNDAIADFFNVYLFINSNAYNASSVNLIERFSFILQVVIENMKENWITLLLVFPGWVIIPVFQEISKKSSHRLFLFVISLSTLFFTYIGMKSYEYYFLFFMPFGVVGLVMLGKISSFLINEAKRILDFKSTILFPWAFIVSFLLIFGYNGNLQESLYFPNNSTFGTKGTEEKRTAQKLFAEYMLMEKTNPTLLNFGFLDGGFYLAADILPSEYYFELQNLEYSVFPDNYDGQIQAIEEGRVDFVVVETDPKQQEEYFDQLGLTENYQAVMTHNQTCDERERMYWLFEQKR</sequence>
<dbReference type="RefSeq" id="WP_069663001.1">
    <property type="nucleotide sequence ID" value="NZ_JBHUJJ010000001.1"/>
</dbReference>
<protein>
    <recommendedName>
        <fullName evidence="4">Glycosyltransferase RgtA/B/C/D-like domain-containing protein</fullName>
    </recommendedName>
</protein>
<feature type="transmembrane region" description="Helical" evidence="1">
    <location>
        <begin position="281"/>
        <end position="297"/>
    </location>
</feature>
<feature type="transmembrane region" description="Helical" evidence="1">
    <location>
        <begin position="332"/>
        <end position="355"/>
    </location>
</feature>
<keyword evidence="3" id="KW-1185">Reference proteome</keyword>
<feature type="transmembrane region" description="Helical" evidence="1">
    <location>
        <begin position="190"/>
        <end position="206"/>
    </location>
</feature>
<name>A0A1E5GV83_9ENTE</name>
<dbReference type="OrthoDB" id="5056808at2"/>
<organism evidence="2 3">
    <name type="scientific">Enterococcus termitis</name>
    <dbReference type="NCBI Taxonomy" id="332950"/>
    <lineage>
        <taxon>Bacteria</taxon>
        <taxon>Bacillati</taxon>
        <taxon>Bacillota</taxon>
        <taxon>Bacilli</taxon>
        <taxon>Lactobacillales</taxon>
        <taxon>Enterococcaceae</taxon>
        <taxon>Enterococcus</taxon>
    </lineage>
</organism>
<evidence type="ECO:0000256" key="1">
    <source>
        <dbReference type="SAM" id="Phobius"/>
    </source>
</evidence>
<proteinExistence type="predicted"/>
<keyword evidence="1" id="KW-0472">Membrane</keyword>
<gene>
    <name evidence="2" type="ORF">BCR25_03110</name>
</gene>
<feature type="transmembrane region" description="Helical" evidence="1">
    <location>
        <begin position="309"/>
        <end position="326"/>
    </location>
</feature>
<evidence type="ECO:0000313" key="2">
    <source>
        <dbReference type="EMBL" id="OEG16603.1"/>
    </source>
</evidence>
<dbReference type="AlphaFoldDB" id="A0A1E5GV83"/>
<comment type="caution">
    <text evidence="2">The sequence shown here is derived from an EMBL/GenBank/DDBJ whole genome shotgun (WGS) entry which is preliminary data.</text>
</comment>
<dbReference type="EMBL" id="MIJY01000012">
    <property type="protein sequence ID" value="OEG16603.1"/>
    <property type="molecule type" value="Genomic_DNA"/>
</dbReference>
<reference evidence="3" key="1">
    <citation type="submission" date="2016-09" db="EMBL/GenBank/DDBJ databases">
        <authorList>
            <person name="Gulvik C.A."/>
        </authorList>
    </citation>
    <scope>NUCLEOTIDE SEQUENCE [LARGE SCALE GENOMIC DNA]</scope>
    <source>
        <strain evidence="3">LMG 8895</strain>
    </source>
</reference>
<feature type="transmembrane region" description="Helical" evidence="1">
    <location>
        <begin position="367"/>
        <end position="384"/>
    </location>
</feature>
<accession>A0A1E5GV83</accession>
<feature type="transmembrane region" description="Helical" evidence="1">
    <location>
        <begin position="12"/>
        <end position="28"/>
    </location>
</feature>
<evidence type="ECO:0000313" key="3">
    <source>
        <dbReference type="Proteomes" id="UP000095094"/>
    </source>
</evidence>